<protein>
    <submittedName>
        <fullName evidence="3">MerR family DNA-binding transcriptional regulator</fullName>
    </submittedName>
</protein>
<dbReference type="Proteomes" id="UP000886042">
    <property type="component" value="Unassembled WGS sequence"/>
</dbReference>
<gene>
    <name evidence="3" type="ORF">ENJ46_05700</name>
</gene>
<dbReference type="GO" id="GO:0003677">
    <property type="term" value="F:DNA binding"/>
    <property type="evidence" value="ECO:0007669"/>
    <property type="project" value="UniProtKB-KW"/>
</dbReference>
<evidence type="ECO:0000259" key="2">
    <source>
        <dbReference type="PROSITE" id="PS50937"/>
    </source>
</evidence>
<evidence type="ECO:0000313" key="3">
    <source>
        <dbReference type="EMBL" id="HFB55401.1"/>
    </source>
</evidence>
<accession>A0A7C3C9L5</accession>
<dbReference type="InterPro" id="IPR047057">
    <property type="entry name" value="MerR_fam"/>
</dbReference>
<reference evidence="3" key="1">
    <citation type="journal article" date="2020" name="mSystems">
        <title>Genome- and Community-Level Interaction Insights into Carbon Utilization and Element Cycling Functions of Hydrothermarchaeota in Hydrothermal Sediment.</title>
        <authorList>
            <person name="Zhou Z."/>
            <person name="Liu Y."/>
            <person name="Xu W."/>
            <person name="Pan J."/>
            <person name="Luo Z.H."/>
            <person name="Li M."/>
        </authorList>
    </citation>
    <scope>NUCLEOTIDE SEQUENCE [LARGE SCALE GENOMIC DNA]</scope>
    <source>
        <strain evidence="3">HyVt-489</strain>
    </source>
</reference>
<dbReference type="GO" id="GO:0003700">
    <property type="term" value="F:DNA-binding transcription factor activity"/>
    <property type="evidence" value="ECO:0007669"/>
    <property type="project" value="InterPro"/>
</dbReference>
<proteinExistence type="predicted"/>
<dbReference type="AlphaFoldDB" id="A0A7C3C9L5"/>
<organism evidence="3">
    <name type="scientific">Hellea balneolensis</name>
    <dbReference type="NCBI Taxonomy" id="287478"/>
    <lineage>
        <taxon>Bacteria</taxon>
        <taxon>Pseudomonadati</taxon>
        <taxon>Pseudomonadota</taxon>
        <taxon>Alphaproteobacteria</taxon>
        <taxon>Maricaulales</taxon>
        <taxon>Robiginitomaculaceae</taxon>
        <taxon>Hellea</taxon>
    </lineage>
</organism>
<dbReference type="PROSITE" id="PS50937">
    <property type="entry name" value="HTH_MERR_2"/>
    <property type="match status" value="1"/>
</dbReference>
<name>A0A7C3C9L5_9PROT</name>
<dbReference type="InterPro" id="IPR009061">
    <property type="entry name" value="DNA-bd_dom_put_sf"/>
</dbReference>
<keyword evidence="1 3" id="KW-0238">DNA-binding</keyword>
<dbReference type="CDD" id="cd04776">
    <property type="entry name" value="HTH_GnyR"/>
    <property type="match status" value="1"/>
</dbReference>
<dbReference type="SUPFAM" id="SSF46955">
    <property type="entry name" value="Putative DNA-binding domain"/>
    <property type="match status" value="1"/>
</dbReference>
<dbReference type="PANTHER" id="PTHR30204">
    <property type="entry name" value="REDOX-CYCLING DRUG-SENSING TRANSCRIPTIONAL ACTIVATOR SOXR"/>
    <property type="match status" value="1"/>
</dbReference>
<dbReference type="Gene3D" id="1.10.1660.10">
    <property type="match status" value="1"/>
</dbReference>
<evidence type="ECO:0000256" key="1">
    <source>
        <dbReference type="ARBA" id="ARBA00023125"/>
    </source>
</evidence>
<dbReference type="InterPro" id="IPR000551">
    <property type="entry name" value="MerR-type_HTH_dom"/>
</dbReference>
<sequence length="163" mass="18602">MSHAMTTHKITPTCPQWGIAELAAHFDITTRAIRFYEDKGLLSPARVGGHRMFSEADKVRLEKILRAKRIGFSLEDIKQFMDVTDGQVQQHDELLARKANFEAVIGRLRNKRRDIDVIAKDMQDMCALIDNYLETAPVGGLFEFADAYDAMFRAHLDEDFITV</sequence>
<dbReference type="PANTHER" id="PTHR30204:SF58">
    <property type="entry name" value="HTH-TYPE TRANSCRIPTIONAL REGULATOR YFMP"/>
    <property type="match status" value="1"/>
</dbReference>
<comment type="caution">
    <text evidence="3">The sequence shown here is derived from an EMBL/GenBank/DDBJ whole genome shotgun (WGS) entry which is preliminary data.</text>
</comment>
<dbReference type="SMART" id="SM00422">
    <property type="entry name" value="HTH_MERR"/>
    <property type="match status" value="1"/>
</dbReference>
<dbReference type="Pfam" id="PF13411">
    <property type="entry name" value="MerR_1"/>
    <property type="match status" value="1"/>
</dbReference>
<feature type="domain" description="HTH merR-type" evidence="2">
    <location>
        <begin position="16"/>
        <end position="83"/>
    </location>
</feature>
<dbReference type="EMBL" id="DRMN01000373">
    <property type="protein sequence ID" value="HFB55401.1"/>
    <property type="molecule type" value="Genomic_DNA"/>
</dbReference>